<organism evidence="3 4">
    <name type="scientific">Gordonia hirsuta DSM 44140 = NBRC 16056</name>
    <dbReference type="NCBI Taxonomy" id="1121927"/>
    <lineage>
        <taxon>Bacteria</taxon>
        <taxon>Bacillati</taxon>
        <taxon>Actinomycetota</taxon>
        <taxon>Actinomycetes</taxon>
        <taxon>Mycobacteriales</taxon>
        <taxon>Gordoniaceae</taxon>
        <taxon>Gordonia</taxon>
    </lineage>
</organism>
<dbReference type="STRING" id="1121927.GOHSU_14_00330"/>
<comment type="caution">
    <text evidence="3">The sequence shown here is derived from an EMBL/GenBank/DDBJ whole genome shotgun (WGS) entry which is preliminary data.</text>
</comment>
<dbReference type="InterPro" id="IPR036237">
    <property type="entry name" value="Xyl_isomerase-like_sf"/>
</dbReference>
<evidence type="ECO:0000313" key="3">
    <source>
        <dbReference type="EMBL" id="GAC56866.1"/>
    </source>
</evidence>
<dbReference type="PANTHER" id="PTHR12110:SF47">
    <property type="match status" value="1"/>
</dbReference>
<keyword evidence="4" id="KW-1185">Reference proteome</keyword>
<feature type="domain" description="Xylose isomerase-like TIM barrel" evidence="2">
    <location>
        <begin position="23"/>
        <end position="270"/>
    </location>
</feature>
<dbReference type="PANTHER" id="PTHR12110">
    <property type="entry name" value="HYDROXYPYRUVATE ISOMERASE"/>
    <property type="match status" value="1"/>
</dbReference>
<dbReference type="RefSeq" id="WP_005937924.1">
    <property type="nucleotide sequence ID" value="NZ_ATVK01000046.1"/>
</dbReference>
<name>L7L7Y6_9ACTN</name>
<dbReference type="eggNOG" id="COG1082">
    <property type="taxonomic scope" value="Bacteria"/>
</dbReference>
<dbReference type="EMBL" id="BANT01000014">
    <property type="protein sequence ID" value="GAC56866.1"/>
    <property type="molecule type" value="Genomic_DNA"/>
</dbReference>
<dbReference type="Gene3D" id="3.20.20.150">
    <property type="entry name" value="Divalent-metal-dependent TIM barrel enzymes"/>
    <property type="match status" value="1"/>
</dbReference>
<sequence length="315" mass="33992">MRPEIPIGLSTASVYPQNTEAAFAYAAEIGYDGIELMVWSDPVSQDIAHVAHLSQKYQVPVLSVHAPCLLISQRVWGRDPSAKLVRSVQAAEDLGADTVVVHPPFRWQREYVRGFDRLVRRLEADSDVKVAVENMFPMRADRMFGAGQRSAQRMAERGGAPGLSASAFGKSIDPTDNGYDSYTLDLSHAATAGADALAMADRMGAGLQHLHLTDGTGAATDEHLIPGDGSQPCVEVCRRLADSDFSGAVVLEVHTGAAKSKAERTAMLTRSLEFARAHLTRDGAPAAPHPTDQPDPGRAHPPGDHDQERDVDRTR</sequence>
<dbReference type="InterPro" id="IPR013022">
    <property type="entry name" value="Xyl_isomerase-like_TIM-brl"/>
</dbReference>
<evidence type="ECO:0000259" key="2">
    <source>
        <dbReference type="Pfam" id="PF01261"/>
    </source>
</evidence>
<evidence type="ECO:0000256" key="1">
    <source>
        <dbReference type="SAM" id="MobiDB-lite"/>
    </source>
</evidence>
<protein>
    <recommendedName>
        <fullName evidence="2">Xylose isomerase-like TIM barrel domain-containing protein</fullName>
    </recommendedName>
</protein>
<feature type="region of interest" description="Disordered" evidence="1">
    <location>
        <begin position="278"/>
        <end position="315"/>
    </location>
</feature>
<gene>
    <name evidence="3" type="ORF">GOHSU_14_00330</name>
</gene>
<proteinExistence type="predicted"/>
<dbReference type="InterPro" id="IPR050312">
    <property type="entry name" value="IolE/XylAMocC-like"/>
</dbReference>
<evidence type="ECO:0000313" key="4">
    <source>
        <dbReference type="Proteomes" id="UP000053405"/>
    </source>
</evidence>
<feature type="compositionally biased region" description="Basic and acidic residues" evidence="1">
    <location>
        <begin position="295"/>
        <end position="315"/>
    </location>
</feature>
<dbReference type="AlphaFoldDB" id="L7L7Y6"/>
<dbReference type="SUPFAM" id="SSF51658">
    <property type="entry name" value="Xylose isomerase-like"/>
    <property type="match status" value="1"/>
</dbReference>
<reference evidence="3 4" key="1">
    <citation type="submission" date="2012-12" db="EMBL/GenBank/DDBJ databases">
        <title>Whole genome shotgun sequence of Gordonia hirsuta NBRC 16056.</title>
        <authorList>
            <person name="Isaki-Nakamura S."/>
            <person name="Hosoyama A."/>
            <person name="Tsuchikane K."/>
            <person name="Katsumata H."/>
            <person name="Baba S."/>
            <person name="Yamazaki S."/>
            <person name="Fujita N."/>
        </authorList>
    </citation>
    <scope>NUCLEOTIDE SEQUENCE [LARGE SCALE GENOMIC DNA]</scope>
    <source>
        <strain evidence="3 4">NBRC 16056</strain>
    </source>
</reference>
<accession>L7L7Y6</accession>
<dbReference type="Pfam" id="PF01261">
    <property type="entry name" value="AP_endonuc_2"/>
    <property type="match status" value="1"/>
</dbReference>
<dbReference type="Proteomes" id="UP000053405">
    <property type="component" value="Unassembled WGS sequence"/>
</dbReference>